<dbReference type="STRING" id="60169.A0A1V6NE15"/>
<sequence length="353" mass="38326">MSDRLKDNAAKEASFSAFLTRQLIKSVPPVTGNLDGQVAIVTGANVGLGLACARQLLYLQLSHLILAVRSLSKGEAAALDLRASFPHARVQVWVLEMESYASIQAFVSRCRSELGRVDIAILNAGLALKSFQTCTNPQTTPRETTLQVNFLSTAFLALLLLPSLDARKGKKDAVSVPGRLTLVGSDTAYWVDARGLQGQPLLQAANSSQGFDGFERYKMTKLFVLMFVAKLARDLVSPDKVIVNVACPGLCKGTAFVREPDSNWAKQAIMSSLIHLMGRTPEQGARVYLDAALLQGPQSHGSMISEGDILPYPPIMYTDPSLIDQLWKEIKLEFEVAGISSCLPEEIELHGVL</sequence>
<dbReference type="PRINTS" id="PR00081">
    <property type="entry name" value="GDHRDH"/>
</dbReference>
<evidence type="ECO:0000313" key="3">
    <source>
        <dbReference type="Proteomes" id="UP000191408"/>
    </source>
</evidence>
<dbReference type="InterPro" id="IPR036291">
    <property type="entry name" value="NAD(P)-bd_dom_sf"/>
</dbReference>
<dbReference type="PANTHER" id="PTHR43157:SF35">
    <property type="entry name" value="DEHYDROGENASE_REDUCTASE FAMILY PROTEIN, PUTATIVE-RELATED"/>
    <property type="match status" value="1"/>
</dbReference>
<evidence type="ECO:0000313" key="2">
    <source>
        <dbReference type="EMBL" id="OQD62974.1"/>
    </source>
</evidence>
<name>A0A1V6NE15_PENPO</name>
<dbReference type="Pfam" id="PF00106">
    <property type="entry name" value="adh_short"/>
    <property type="match status" value="1"/>
</dbReference>
<dbReference type="GO" id="GO:0016491">
    <property type="term" value="F:oxidoreductase activity"/>
    <property type="evidence" value="ECO:0007669"/>
    <property type="project" value="UniProtKB-KW"/>
</dbReference>
<keyword evidence="1" id="KW-0560">Oxidoreductase</keyword>
<protein>
    <recommendedName>
        <fullName evidence="4">Ketoreductase (KR) domain-containing protein</fullName>
    </recommendedName>
</protein>
<evidence type="ECO:0000256" key="1">
    <source>
        <dbReference type="ARBA" id="ARBA00023002"/>
    </source>
</evidence>
<dbReference type="AlphaFoldDB" id="A0A1V6NE15"/>
<evidence type="ECO:0008006" key="4">
    <source>
        <dbReference type="Google" id="ProtNLM"/>
    </source>
</evidence>
<dbReference type="Gene3D" id="3.40.50.720">
    <property type="entry name" value="NAD(P)-binding Rossmann-like Domain"/>
    <property type="match status" value="1"/>
</dbReference>
<dbReference type="Proteomes" id="UP000191408">
    <property type="component" value="Unassembled WGS sequence"/>
</dbReference>
<keyword evidence="3" id="KW-1185">Reference proteome</keyword>
<dbReference type="SUPFAM" id="SSF51735">
    <property type="entry name" value="NAD(P)-binding Rossmann-fold domains"/>
    <property type="match status" value="1"/>
</dbReference>
<accession>A0A1V6NE15</accession>
<dbReference type="EMBL" id="MDYM01000010">
    <property type="protein sequence ID" value="OQD62974.1"/>
    <property type="molecule type" value="Genomic_DNA"/>
</dbReference>
<comment type="caution">
    <text evidence="2">The sequence shown here is derived from an EMBL/GenBank/DDBJ whole genome shotgun (WGS) entry which is preliminary data.</text>
</comment>
<gene>
    <name evidence="2" type="ORF">PENPOL_c010G00524</name>
</gene>
<reference evidence="3" key="1">
    <citation type="journal article" date="2017" name="Nat. Microbiol.">
        <title>Global analysis of biosynthetic gene clusters reveals vast potential of secondary metabolite production in Penicillium species.</title>
        <authorList>
            <person name="Nielsen J.C."/>
            <person name="Grijseels S."/>
            <person name="Prigent S."/>
            <person name="Ji B."/>
            <person name="Dainat J."/>
            <person name="Nielsen K.F."/>
            <person name="Frisvad J.C."/>
            <person name="Workman M."/>
            <person name="Nielsen J."/>
        </authorList>
    </citation>
    <scope>NUCLEOTIDE SEQUENCE [LARGE SCALE GENOMIC DNA]</scope>
    <source>
        <strain evidence="3">IBT 4502</strain>
    </source>
</reference>
<dbReference type="InterPro" id="IPR002347">
    <property type="entry name" value="SDR_fam"/>
</dbReference>
<dbReference type="PANTHER" id="PTHR43157">
    <property type="entry name" value="PHOSPHATIDYLINOSITOL-GLYCAN BIOSYNTHESIS CLASS F PROTEIN-RELATED"/>
    <property type="match status" value="1"/>
</dbReference>
<organism evidence="2 3">
    <name type="scientific">Penicillium polonicum</name>
    <dbReference type="NCBI Taxonomy" id="60169"/>
    <lineage>
        <taxon>Eukaryota</taxon>
        <taxon>Fungi</taxon>
        <taxon>Dikarya</taxon>
        <taxon>Ascomycota</taxon>
        <taxon>Pezizomycotina</taxon>
        <taxon>Eurotiomycetes</taxon>
        <taxon>Eurotiomycetidae</taxon>
        <taxon>Eurotiales</taxon>
        <taxon>Aspergillaceae</taxon>
        <taxon>Penicillium</taxon>
    </lineage>
</organism>
<dbReference type="OrthoDB" id="191139at2759"/>
<proteinExistence type="predicted"/>